<proteinExistence type="predicted"/>
<name>A0A514D9J2_9VIRU</name>
<organism evidence="1">
    <name type="scientific">Leviviridae sp</name>
    <dbReference type="NCBI Taxonomy" id="2027243"/>
    <lineage>
        <taxon>Viruses</taxon>
        <taxon>Riboviria</taxon>
        <taxon>Orthornavirae</taxon>
        <taxon>Lenarviricota</taxon>
        <taxon>Leviviricetes</taxon>
        <taxon>Norzivirales</taxon>
        <taxon>Fiersviridae</taxon>
    </lineage>
</organism>
<gene>
    <name evidence="1" type="ORF">H1BulkLitter5800_000001</name>
</gene>
<protein>
    <submittedName>
        <fullName evidence="1">Uncharacterized protein</fullName>
    </submittedName>
</protein>
<evidence type="ECO:0000313" key="1">
    <source>
        <dbReference type="EMBL" id="QDH90279.1"/>
    </source>
</evidence>
<accession>A0A514D9J2</accession>
<sequence>MGKYVTQKRSLANRYTSSLVNKTGVIVRKNGIDSATNALNNFFLPSEQTYMYRSGRRWDSTEEVADLLQANEHFLTPYDNGHEYWSEKQSIKISHPSMRFIGRGTSWFDGPLIPYGFTSIMSMPTQKAIDVASFGPRAIAATVPTKSVASLAQFLGELHEGLPKLIGSSVLASRAQKFRSYGSEYLNVQFGWLPFVNDLRNMLKAVVRSDQILKQYARDSGKMVRRKFAFPPIIETSDFDITKNQGYWANASDLGPEFFKDDSLYKSKTLTRTSTSIQKYRFSGAYSYFLAGEDTLLHQIERHAQEANKLLGIKLTPDVLWELAPWSWLSDWVFNLGLNIGNASKLGQDGLVVRYGYLMRDSLMRNMYSAHWDSFYSLPPITLHVILENHRKESVRSSPYGFGLNPNSFTERQWSILAALGMTKAPRTLW</sequence>
<reference evidence="1" key="1">
    <citation type="submission" date="2019-05" db="EMBL/GenBank/DDBJ databases">
        <title>Metatranscriptomic reconstruction reveals RNA viruses with the potential to shape carbon cycling in soil.</title>
        <authorList>
            <person name="Starr E.P."/>
            <person name="Nuccio E."/>
            <person name="Pett-Ridge J."/>
            <person name="Banfield J.F."/>
            <person name="Firestone M.K."/>
        </authorList>
    </citation>
    <scope>NUCLEOTIDE SEQUENCE</scope>
    <source>
        <strain evidence="1">H1_Bulk_Litter_5_scaffold_800</strain>
    </source>
</reference>
<dbReference type="EMBL" id="MN035408">
    <property type="protein sequence ID" value="QDH90279.1"/>
    <property type="molecule type" value="Genomic_RNA"/>
</dbReference>